<evidence type="ECO:0000256" key="4">
    <source>
        <dbReference type="ARBA" id="ARBA00022475"/>
    </source>
</evidence>
<keyword evidence="3" id="KW-0813">Transport</keyword>
<evidence type="ECO:0000256" key="1">
    <source>
        <dbReference type="ARBA" id="ARBA00004651"/>
    </source>
</evidence>
<comment type="caution">
    <text evidence="9">The sequence shown here is derived from an EMBL/GenBank/DDBJ whole genome shotgun (WGS) entry which is preliminary data.</text>
</comment>
<feature type="transmembrane region" description="Helical" evidence="8">
    <location>
        <begin position="62"/>
        <end position="87"/>
    </location>
</feature>
<dbReference type="Proteomes" id="UP001501470">
    <property type="component" value="Unassembled WGS sequence"/>
</dbReference>
<dbReference type="EMBL" id="BAAAQD010000001">
    <property type="protein sequence ID" value="GAA1499644.1"/>
    <property type="molecule type" value="Genomic_DNA"/>
</dbReference>
<evidence type="ECO:0000256" key="2">
    <source>
        <dbReference type="ARBA" id="ARBA00009773"/>
    </source>
</evidence>
<evidence type="ECO:0000256" key="8">
    <source>
        <dbReference type="SAM" id="Phobius"/>
    </source>
</evidence>
<feature type="transmembrane region" description="Helical" evidence="8">
    <location>
        <begin position="291"/>
        <end position="323"/>
    </location>
</feature>
<evidence type="ECO:0000256" key="5">
    <source>
        <dbReference type="ARBA" id="ARBA00022692"/>
    </source>
</evidence>
<comment type="subcellular location">
    <subcellularLocation>
        <location evidence="1">Cell membrane</location>
        <topology evidence="1">Multi-pass membrane protein</topology>
    </subcellularLocation>
</comment>
<dbReference type="PANTHER" id="PTHR21716:SF53">
    <property type="entry name" value="PERMEASE PERM-RELATED"/>
    <property type="match status" value="1"/>
</dbReference>
<comment type="similarity">
    <text evidence="2">Belongs to the autoinducer-2 exporter (AI-2E) (TC 2.A.86) family.</text>
</comment>
<feature type="transmembrane region" description="Helical" evidence="8">
    <location>
        <begin position="197"/>
        <end position="217"/>
    </location>
</feature>
<dbReference type="Pfam" id="PF01594">
    <property type="entry name" value="AI-2E_transport"/>
    <property type="match status" value="1"/>
</dbReference>
<feature type="transmembrane region" description="Helical" evidence="8">
    <location>
        <begin position="247"/>
        <end position="271"/>
    </location>
</feature>
<evidence type="ECO:0000256" key="6">
    <source>
        <dbReference type="ARBA" id="ARBA00022989"/>
    </source>
</evidence>
<keyword evidence="10" id="KW-1185">Reference proteome</keyword>
<reference evidence="10" key="1">
    <citation type="journal article" date="2019" name="Int. J. Syst. Evol. Microbiol.">
        <title>The Global Catalogue of Microorganisms (GCM) 10K type strain sequencing project: providing services to taxonomists for standard genome sequencing and annotation.</title>
        <authorList>
            <consortium name="The Broad Institute Genomics Platform"/>
            <consortium name="The Broad Institute Genome Sequencing Center for Infectious Disease"/>
            <person name="Wu L."/>
            <person name="Ma J."/>
        </authorList>
    </citation>
    <scope>NUCLEOTIDE SEQUENCE [LARGE SCALE GENOMIC DNA]</scope>
    <source>
        <strain evidence="10">JCM 15933</strain>
    </source>
</reference>
<dbReference type="PANTHER" id="PTHR21716">
    <property type="entry name" value="TRANSMEMBRANE PROTEIN"/>
    <property type="match status" value="1"/>
</dbReference>
<evidence type="ECO:0000313" key="10">
    <source>
        <dbReference type="Proteomes" id="UP001501470"/>
    </source>
</evidence>
<keyword evidence="5 8" id="KW-0812">Transmembrane</keyword>
<evidence type="ECO:0000256" key="7">
    <source>
        <dbReference type="ARBA" id="ARBA00023136"/>
    </source>
</evidence>
<proteinExistence type="inferred from homology"/>
<protein>
    <submittedName>
        <fullName evidence="9">AI-2E family transporter</fullName>
    </submittedName>
</protein>
<keyword evidence="6 8" id="KW-1133">Transmembrane helix</keyword>
<dbReference type="InterPro" id="IPR002549">
    <property type="entry name" value="AI-2E-like"/>
</dbReference>
<keyword evidence="7 8" id="KW-0472">Membrane</keyword>
<accession>A0ABP4K891</accession>
<evidence type="ECO:0000256" key="3">
    <source>
        <dbReference type="ARBA" id="ARBA00022448"/>
    </source>
</evidence>
<feature type="transmembrane region" description="Helical" evidence="8">
    <location>
        <begin position="136"/>
        <end position="160"/>
    </location>
</feature>
<dbReference type="RefSeq" id="WP_344498556.1">
    <property type="nucleotide sequence ID" value="NZ_BAAAQD010000001.1"/>
</dbReference>
<evidence type="ECO:0000313" key="9">
    <source>
        <dbReference type="EMBL" id="GAA1499644.1"/>
    </source>
</evidence>
<feature type="transmembrane region" description="Helical" evidence="8">
    <location>
        <begin position="223"/>
        <end position="240"/>
    </location>
</feature>
<gene>
    <name evidence="9" type="ORF">GCM10009827_002550</name>
</gene>
<name>A0ABP4K891_9ACTN</name>
<keyword evidence="4" id="KW-1003">Cell membrane</keyword>
<organism evidence="9 10">
    <name type="scientific">Dactylosporangium maewongense</name>
    <dbReference type="NCBI Taxonomy" id="634393"/>
    <lineage>
        <taxon>Bacteria</taxon>
        <taxon>Bacillati</taxon>
        <taxon>Actinomycetota</taxon>
        <taxon>Actinomycetes</taxon>
        <taxon>Micromonosporales</taxon>
        <taxon>Micromonosporaceae</taxon>
        <taxon>Dactylosporangium</taxon>
    </lineage>
</organism>
<sequence length="342" mass="35063">MPPIWLTRLGRSGWLVTGAVVGAAALIVGVGVILAVLAPVLITVTIAAALQPLIARLRSRGVPATAAALTGALLVPALLVLFGALMWRTIANAGEGWAEVADSAGAHLRSALGSDPLDALLRSKQWREALLGAGSALLNTAALLAQAAVGVLLGAFLLYYTFKDGPALVDHLDRTLPLRPGLTRQMLDSAALRLRQYVLGTTVVAAMDAAVITLGAVALGLPLIGMIALVTFVAAYVPYLGAWVSAVFAVVVALGAGGVQAAAWMLVIVLVTQNVLEGVLRPYVFGRALDLHPVVILAVTVLGGALAGLVGVLLAPPVAAIAVSWRAMLRPPPDAHVEARPP</sequence>
<feature type="transmembrane region" description="Helical" evidence="8">
    <location>
        <begin position="20"/>
        <end position="50"/>
    </location>
</feature>